<dbReference type="Gene3D" id="3.40.50.150">
    <property type="entry name" value="Vaccinia Virus protein VP39"/>
    <property type="match status" value="1"/>
</dbReference>
<name>A0A1H3ITZ1_9ACTN</name>
<dbReference type="InterPro" id="IPR029063">
    <property type="entry name" value="SAM-dependent_MTases_sf"/>
</dbReference>
<evidence type="ECO:0000313" key="2">
    <source>
        <dbReference type="EMBL" id="SDY31171.1"/>
    </source>
</evidence>
<gene>
    <name evidence="2" type="ORF">SAMN05660209_02523</name>
</gene>
<dbReference type="STRING" id="1137993.SAMN05660209_02523"/>
<proteinExistence type="predicted"/>
<organism evidence="2 3">
    <name type="scientific">Geodermatophilus africanus</name>
    <dbReference type="NCBI Taxonomy" id="1137993"/>
    <lineage>
        <taxon>Bacteria</taxon>
        <taxon>Bacillati</taxon>
        <taxon>Actinomycetota</taxon>
        <taxon>Actinomycetes</taxon>
        <taxon>Geodermatophilales</taxon>
        <taxon>Geodermatophilaceae</taxon>
        <taxon>Geodermatophilus</taxon>
    </lineage>
</organism>
<dbReference type="Proteomes" id="UP000198921">
    <property type="component" value="Unassembled WGS sequence"/>
</dbReference>
<dbReference type="EMBL" id="FNOT01000006">
    <property type="protein sequence ID" value="SDY31171.1"/>
    <property type="molecule type" value="Genomic_DNA"/>
</dbReference>
<dbReference type="Pfam" id="PF08241">
    <property type="entry name" value="Methyltransf_11"/>
    <property type="match status" value="1"/>
</dbReference>
<feature type="domain" description="Methyltransferase type 11" evidence="1">
    <location>
        <begin position="128"/>
        <end position="174"/>
    </location>
</feature>
<dbReference type="SUPFAM" id="SSF53335">
    <property type="entry name" value="S-adenosyl-L-methionine-dependent methyltransferases"/>
    <property type="match status" value="1"/>
</dbReference>
<reference evidence="3" key="1">
    <citation type="submission" date="2016-10" db="EMBL/GenBank/DDBJ databases">
        <authorList>
            <person name="Varghese N."/>
            <person name="Submissions S."/>
        </authorList>
    </citation>
    <scope>NUCLEOTIDE SEQUENCE [LARGE SCALE GENOMIC DNA]</scope>
    <source>
        <strain evidence="3">DSM 45422</strain>
    </source>
</reference>
<dbReference type="GO" id="GO:0008757">
    <property type="term" value="F:S-adenosylmethionine-dependent methyltransferase activity"/>
    <property type="evidence" value="ECO:0007669"/>
    <property type="project" value="InterPro"/>
</dbReference>
<dbReference type="AlphaFoldDB" id="A0A1H3ITZ1"/>
<dbReference type="InterPro" id="IPR013216">
    <property type="entry name" value="Methyltransf_11"/>
</dbReference>
<protein>
    <recommendedName>
        <fullName evidence="1">Methyltransferase type 11 domain-containing protein</fullName>
    </recommendedName>
</protein>
<accession>A0A1H3ITZ1</accession>
<evidence type="ECO:0000259" key="1">
    <source>
        <dbReference type="Pfam" id="PF08241"/>
    </source>
</evidence>
<keyword evidence="3" id="KW-1185">Reference proteome</keyword>
<sequence>MSELPGATDIGDFLVSARSFDEYRVMFALTDADLRGRVLDCPGGGASFTAAARVGGTAAFAVDPVYATPHRELVARLEGELERGSAWATAHAERYVWDFHGDPAGHARLRAESAAVFAGDLAECPGHHVAAALPDLPFADGAFDLVLSSHLLFTYADRLDTGFHVAALREMARVGAEVRVYPLVDQAGRALPDLLACVVAELGDAGVQAEVEDVPYEFQRGARSMLRLGAVPTRTGVRNAGAPAAGGRMPA</sequence>
<evidence type="ECO:0000313" key="3">
    <source>
        <dbReference type="Proteomes" id="UP000198921"/>
    </source>
</evidence>
<dbReference type="RefSeq" id="WP_211517102.1">
    <property type="nucleotide sequence ID" value="NZ_FNOT01000006.1"/>
</dbReference>